<feature type="domain" description="UDP-N-acetylglucosamine 2-epimerase" evidence="1">
    <location>
        <begin position="23"/>
        <end position="368"/>
    </location>
</feature>
<dbReference type="InterPro" id="IPR029767">
    <property type="entry name" value="WecB-like"/>
</dbReference>
<reference evidence="3" key="1">
    <citation type="journal article" date="2019" name="Int. J. Syst. Evol. Microbiol.">
        <title>The Global Catalogue of Microorganisms (GCM) 10K type strain sequencing project: providing services to taxonomists for standard genome sequencing and annotation.</title>
        <authorList>
            <consortium name="The Broad Institute Genomics Platform"/>
            <consortium name="The Broad Institute Genome Sequencing Center for Infectious Disease"/>
            <person name="Wu L."/>
            <person name="Ma J."/>
        </authorList>
    </citation>
    <scope>NUCLEOTIDE SEQUENCE [LARGE SCALE GENOMIC DNA]</scope>
    <source>
        <strain evidence="3">KCTC 42143</strain>
    </source>
</reference>
<name>A0ABW4NL87_9LACT</name>
<gene>
    <name evidence="2" type="primary">neuC</name>
    <name evidence="2" type="ORF">ACFSBK_04850</name>
</gene>
<dbReference type="EC" id="3.2.1.183" evidence="2"/>
<evidence type="ECO:0000313" key="3">
    <source>
        <dbReference type="Proteomes" id="UP001597285"/>
    </source>
</evidence>
<accession>A0ABW4NL87</accession>
<dbReference type="InterPro" id="IPR020004">
    <property type="entry name" value="UDP-GlcNAc_Epase"/>
</dbReference>
<evidence type="ECO:0000259" key="1">
    <source>
        <dbReference type="Pfam" id="PF02350"/>
    </source>
</evidence>
<protein>
    <submittedName>
        <fullName evidence="2">UDP-N-acetylglucosamine 2-epimerase</fullName>
        <ecNumber evidence="2">3.2.1.183</ecNumber>
    </submittedName>
</protein>
<sequence>MKKLCVVTGTRAEYGLLMPLLEQIKQAEDLELQLLVTGMHLSPEFGLTYKLIEADGYVINEKVDILLSSDTPVGISKSMGLGMIGFSESFERLQPDMVILLGDRYETFAAAAAASAARIPISHLHGGETTEGAFDEAFRHAITKMSWLHFTSAEEYRKRVIQLGEQPERVFNVGAIGIENIVKMPLMTKAELEASLGITFNKRLLLVTFHPVTLENKTSAAQFKELLEALDIVEDATIIFTKANSDTDGRIINQLIDDYTKLHSAKSLAFTSMGQLRYLSAMKLASAVIGNSSSGIIEAPSFKIPTVNIGDRQKGRMQAESVIDCEPKKEAIDKAIHLALSVGFHAQLKKMENPYGDGKVSEKIIKSIRDSLSKDISLKKSFHTI</sequence>
<dbReference type="Proteomes" id="UP001597285">
    <property type="component" value="Unassembled WGS sequence"/>
</dbReference>
<evidence type="ECO:0000313" key="2">
    <source>
        <dbReference type="EMBL" id="MFD1799189.1"/>
    </source>
</evidence>
<keyword evidence="2" id="KW-0326">Glycosidase</keyword>
<proteinExistence type="predicted"/>
<dbReference type="Gene3D" id="3.40.50.2000">
    <property type="entry name" value="Glycogen Phosphorylase B"/>
    <property type="match status" value="2"/>
</dbReference>
<organism evidence="2 3">
    <name type="scientific">Carnobacterium antarcticum</name>
    <dbReference type="NCBI Taxonomy" id="2126436"/>
    <lineage>
        <taxon>Bacteria</taxon>
        <taxon>Bacillati</taxon>
        <taxon>Bacillota</taxon>
        <taxon>Bacilli</taxon>
        <taxon>Lactobacillales</taxon>
        <taxon>Carnobacteriaceae</taxon>
        <taxon>Carnobacterium</taxon>
    </lineage>
</organism>
<dbReference type="Pfam" id="PF02350">
    <property type="entry name" value="Epimerase_2"/>
    <property type="match status" value="1"/>
</dbReference>
<keyword evidence="3" id="KW-1185">Reference proteome</keyword>
<dbReference type="GO" id="GO:0016798">
    <property type="term" value="F:hydrolase activity, acting on glycosyl bonds"/>
    <property type="evidence" value="ECO:0007669"/>
    <property type="project" value="UniProtKB-KW"/>
</dbReference>
<dbReference type="EMBL" id="JBHUFF010000009">
    <property type="protein sequence ID" value="MFD1799189.1"/>
    <property type="molecule type" value="Genomic_DNA"/>
</dbReference>
<dbReference type="PANTHER" id="PTHR43174:SF3">
    <property type="entry name" value="UDP-N-ACETYLGLUCOSAMINE 2-EPIMERASE"/>
    <property type="match status" value="1"/>
</dbReference>
<dbReference type="SUPFAM" id="SSF53756">
    <property type="entry name" value="UDP-Glycosyltransferase/glycogen phosphorylase"/>
    <property type="match status" value="1"/>
</dbReference>
<dbReference type="CDD" id="cd03786">
    <property type="entry name" value="GTB_UDP-GlcNAc_2-Epimerase"/>
    <property type="match status" value="1"/>
</dbReference>
<dbReference type="NCBIfam" id="TIGR03568">
    <property type="entry name" value="NeuC_NnaA"/>
    <property type="match status" value="1"/>
</dbReference>
<dbReference type="InterPro" id="IPR003331">
    <property type="entry name" value="UDP_GlcNAc_Epimerase_2_dom"/>
</dbReference>
<dbReference type="RefSeq" id="WP_058918881.1">
    <property type="nucleotide sequence ID" value="NZ_JBHSQC010000004.1"/>
</dbReference>
<dbReference type="PANTHER" id="PTHR43174">
    <property type="entry name" value="UDP-N-ACETYLGLUCOSAMINE 2-EPIMERASE"/>
    <property type="match status" value="1"/>
</dbReference>
<comment type="caution">
    <text evidence="2">The sequence shown here is derived from an EMBL/GenBank/DDBJ whole genome shotgun (WGS) entry which is preliminary data.</text>
</comment>
<keyword evidence="2" id="KW-0378">Hydrolase</keyword>